<dbReference type="Proteomes" id="UP001142393">
    <property type="component" value="Unassembled WGS sequence"/>
</dbReference>
<evidence type="ECO:0000313" key="2">
    <source>
        <dbReference type="EMBL" id="KAJ3751477.1"/>
    </source>
</evidence>
<reference evidence="2 3" key="1">
    <citation type="journal article" date="2023" name="Proc. Natl. Acad. Sci. U.S.A.">
        <title>A global phylogenomic analysis of the shiitake genus Lentinula.</title>
        <authorList>
            <person name="Sierra-Patev S."/>
            <person name="Min B."/>
            <person name="Naranjo-Ortiz M."/>
            <person name="Looney B."/>
            <person name="Konkel Z."/>
            <person name="Slot J.C."/>
            <person name="Sakamoto Y."/>
            <person name="Steenwyk J.L."/>
            <person name="Rokas A."/>
            <person name="Carro J."/>
            <person name="Camarero S."/>
            <person name="Ferreira P."/>
            <person name="Molpeceres G."/>
            <person name="Ruiz-Duenas F.J."/>
            <person name="Serrano A."/>
            <person name="Henrissat B."/>
            <person name="Drula E."/>
            <person name="Hughes K.W."/>
            <person name="Mata J.L."/>
            <person name="Ishikawa N.K."/>
            <person name="Vargas-Isla R."/>
            <person name="Ushijima S."/>
            <person name="Smith C.A."/>
            <person name="Donoghue J."/>
            <person name="Ahrendt S."/>
            <person name="Andreopoulos W."/>
            <person name="He G."/>
            <person name="LaButti K."/>
            <person name="Lipzen A."/>
            <person name="Ng V."/>
            <person name="Riley R."/>
            <person name="Sandor L."/>
            <person name="Barry K."/>
            <person name="Martinez A.T."/>
            <person name="Xiao Y."/>
            <person name="Gibbons J.G."/>
            <person name="Terashima K."/>
            <person name="Grigoriev I.V."/>
            <person name="Hibbett D."/>
        </authorList>
    </citation>
    <scope>NUCLEOTIDE SEQUENCE [LARGE SCALE GENOMIC DNA]</scope>
    <source>
        <strain evidence="2 3">TFB7810</strain>
    </source>
</reference>
<gene>
    <name evidence="2" type="ORF">DFH05DRAFT_1519679</name>
</gene>
<keyword evidence="3" id="KW-1185">Reference proteome</keyword>
<feature type="region of interest" description="Disordered" evidence="1">
    <location>
        <begin position="127"/>
        <end position="146"/>
    </location>
</feature>
<organism evidence="2 3">
    <name type="scientific">Lentinula detonsa</name>
    <dbReference type="NCBI Taxonomy" id="2804962"/>
    <lineage>
        <taxon>Eukaryota</taxon>
        <taxon>Fungi</taxon>
        <taxon>Dikarya</taxon>
        <taxon>Basidiomycota</taxon>
        <taxon>Agaricomycotina</taxon>
        <taxon>Agaricomycetes</taxon>
        <taxon>Agaricomycetidae</taxon>
        <taxon>Agaricales</taxon>
        <taxon>Marasmiineae</taxon>
        <taxon>Omphalotaceae</taxon>
        <taxon>Lentinula</taxon>
    </lineage>
</organism>
<name>A0A9W8U3W2_9AGAR</name>
<evidence type="ECO:0000313" key="3">
    <source>
        <dbReference type="Proteomes" id="UP001142393"/>
    </source>
</evidence>
<proteinExistence type="predicted"/>
<accession>A0A9W8U3W2</accession>
<comment type="caution">
    <text evidence="2">The sequence shown here is derived from an EMBL/GenBank/DDBJ whole genome shotgun (WGS) entry which is preliminary data.</text>
</comment>
<sequence length="215" mass="23262">MPSLFSSPFYTSLLLSSTLTSPKCSPCVLLAALPAVFTDLVRQLLEPFGNLPDPTTPLSSLDLSLIKVAKQLSGIPSNLFSDLKSPNPLNFAPLMDLLQTTARLQAIQKHRQPDSSPSIPEIRLESDALDDTSEGSAAESRSPGPMILHASNALGARAHEKHTTALLRLLYLHFAVNPGNLSPHIPALLLSLYSVLNQEVEPEDFAHQWLANALN</sequence>
<protein>
    <submittedName>
        <fullName evidence="2">Uncharacterized protein</fullName>
    </submittedName>
</protein>
<evidence type="ECO:0000256" key="1">
    <source>
        <dbReference type="SAM" id="MobiDB-lite"/>
    </source>
</evidence>
<dbReference type="AlphaFoldDB" id="A0A9W8U3W2"/>
<dbReference type="EMBL" id="JANVFU010000001">
    <property type="protein sequence ID" value="KAJ3751477.1"/>
    <property type="molecule type" value="Genomic_DNA"/>
</dbReference>